<feature type="binding site" evidence="5">
    <location>
        <position position="247"/>
    </location>
    <ligand>
        <name>S-adenosyl-L-methionine</name>
        <dbReference type="ChEBI" id="CHEBI:59789"/>
    </ligand>
</feature>
<dbReference type="InterPro" id="IPR023267">
    <property type="entry name" value="RCMT"/>
</dbReference>
<dbReference type="EMBL" id="FNGE01000002">
    <property type="protein sequence ID" value="SDK68370.1"/>
    <property type="molecule type" value="Genomic_DNA"/>
</dbReference>
<dbReference type="STRING" id="525640.SAMN04487971_102254"/>
<evidence type="ECO:0000313" key="8">
    <source>
        <dbReference type="EMBL" id="SDK68370.1"/>
    </source>
</evidence>
<dbReference type="GO" id="GO:0003723">
    <property type="term" value="F:RNA binding"/>
    <property type="evidence" value="ECO:0007669"/>
    <property type="project" value="UniProtKB-UniRule"/>
</dbReference>
<proteinExistence type="inferred from homology"/>
<evidence type="ECO:0000256" key="3">
    <source>
        <dbReference type="ARBA" id="ARBA00022691"/>
    </source>
</evidence>
<organism evidence="8 9">
    <name type="scientific">Paracoccus chinensis</name>
    <dbReference type="NCBI Taxonomy" id="525640"/>
    <lineage>
        <taxon>Bacteria</taxon>
        <taxon>Pseudomonadati</taxon>
        <taxon>Pseudomonadota</taxon>
        <taxon>Alphaproteobacteria</taxon>
        <taxon>Rhodobacterales</taxon>
        <taxon>Paracoccaceae</taxon>
        <taxon>Paracoccus</taxon>
    </lineage>
</organism>
<name>A0A1G9DX32_9RHOB</name>
<keyword evidence="4 5" id="KW-0694">RNA-binding</keyword>
<keyword evidence="2 5" id="KW-0808">Transferase</keyword>
<feature type="domain" description="SAM-dependent MTase RsmB/NOP-type" evidence="7">
    <location>
        <begin position="135"/>
        <end position="383"/>
    </location>
</feature>
<dbReference type="GO" id="GO:0001510">
    <property type="term" value="P:RNA methylation"/>
    <property type="evidence" value="ECO:0007669"/>
    <property type="project" value="InterPro"/>
</dbReference>
<comment type="similarity">
    <text evidence="5">Belongs to the class I-like SAM-binding methyltransferase superfamily. RsmB/NOP family.</text>
</comment>
<dbReference type="InterPro" id="IPR029063">
    <property type="entry name" value="SAM-dependent_MTases_sf"/>
</dbReference>
<dbReference type="PANTHER" id="PTHR22807:SF53">
    <property type="entry name" value="RIBOSOMAL RNA SMALL SUBUNIT METHYLTRANSFERASE B-RELATED"/>
    <property type="match status" value="1"/>
</dbReference>
<gene>
    <name evidence="8" type="ORF">SAMN04487971_102254</name>
</gene>
<sequence>MTPAARAAAAIQILDAILRGEPAEAQLTRWARGSRFAGSGDRAAVRDLVYDTLRRRRSRAALGGGDSGRGLILGALREAGTDPATIFTGEGHAPAPLTPAEAAGGRAPTPAETADLPDWIAQALSADLGPDFPAVAEALRDRAPVWLRANLARATPESARAALAAEGIEAEPDPRCATALRVTLGERRLQSSAAYSAGLVELQDLSPQMACAALEVGLGTTVLDYCAGGGGKSLALAARGARVMAWDAAPARMRDLPARAARAGARITVAGPAGPHGQFDLVVTDVPCSGSGTWRRTPDAKWRLSPEDLAQVTRTQAEILARAAAHVRPGGTLAYMTCSLLARENEEQVAGFLARHPGFRLQEAVTWTPLTASDGFFLAKLLR</sequence>
<feature type="active site" description="Nucleophile" evidence="5">
    <location>
        <position position="338"/>
    </location>
</feature>
<evidence type="ECO:0000256" key="4">
    <source>
        <dbReference type="ARBA" id="ARBA00022884"/>
    </source>
</evidence>
<dbReference type="SUPFAM" id="SSF53335">
    <property type="entry name" value="S-adenosyl-L-methionine-dependent methyltransferases"/>
    <property type="match status" value="1"/>
</dbReference>
<feature type="region of interest" description="Disordered" evidence="6">
    <location>
        <begin position="86"/>
        <end position="110"/>
    </location>
</feature>
<dbReference type="InterPro" id="IPR049560">
    <property type="entry name" value="MeTrfase_RsmB-F_NOP2_cat"/>
</dbReference>
<dbReference type="InterPro" id="IPR054728">
    <property type="entry name" value="RsmB-like_ferredoxin"/>
</dbReference>
<dbReference type="AlphaFoldDB" id="A0A1G9DX32"/>
<keyword evidence="9" id="KW-1185">Reference proteome</keyword>
<evidence type="ECO:0000256" key="6">
    <source>
        <dbReference type="SAM" id="MobiDB-lite"/>
    </source>
</evidence>
<dbReference type="InterPro" id="IPR001678">
    <property type="entry name" value="MeTrfase_RsmB-F_NOP2_dom"/>
</dbReference>
<reference evidence="9" key="1">
    <citation type="submission" date="2016-10" db="EMBL/GenBank/DDBJ databases">
        <authorList>
            <person name="Varghese N."/>
            <person name="Submissions S."/>
        </authorList>
    </citation>
    <scope>NUCLEOTIDE SEQUENCE [LARGE SCALE GENOMIC DNA]</scope>
    <source>
        <strain evidence="9">CGMCC 1.7655</strain>
    </source>
</reference>
<dbReference type="OrthoDB" id="9810297at2"/>
<dbReference type="GO" id="GO:0008173">
    <property type="term" value="F:RNA methyltransferase activity"/>
    <property type="evidence" value="ECO:0007669"/>
    <property type="project" value="InterPro"/>
</dbReference>
<evidence type="ECO:0000256" key="1">
    <source>
        <dbReference type="ARBA" id="ARBA00022603"/>
    </source>
</evidence>
<keyword evidence="1 5" id="KW-0489">Methyltransferase</keyword>
<dbReference type="Proteomes" id="UP000199555">
    <property type="component" value="Unassembled WGS sequence"/>
</dbReference>
<dbReference type="PRINTS" id="PR02008">
    <property type="entry name" value="RCMTFAMILY"/>
</dbReference>
<dbReference type="Pfam" id="PF22458">
    <property type="entry name" value="RsmF-B_ferredox"/>
    <property type="match status" value="1"/>
</dbReference>
<dbReference type="Pfam" id="PF01189">
    <property type="entry name" value="Methyltr_RsmB-F"/>
    <property type="match status" value="1"/>
</dbReference>
<protein>
    <submittedName>
        <fullName evidence="8">16S rRNA (Cytosine967-C5)-methyltransferase</fullName>
    </submittedName>
</protein>
<feature type="binding site" evidence="5">
    <location>
        <position position="285"/>
    </location>
    <ligand>
        <name>S-adenosyl-L-methionine</name>
        <dbReference type="ChEBI" id="CHEBI:59789"/>
    </ligand>
</feature>
<comment type="caution">
    <text evidence="5">Lacks conserved residue(s) required for the propagation of feature annotation.</text>
</comment>
<accession>A0A1G9DX32</accession>
<dbReference type="PANTHER" id="PTHR22807">
    <property type="entry name" value="NOP2 YEAST -RELATED NOL1/NOP2/FMU SUN DOMAIN-CONTAINING"/>
    <property type="match status" value="1"/>
</dbReference>
<evidence type="ECO:0000256" key="5">
    <source>
        <dbReference type="PROSITE-ProRule" id="PRU01023"/>
    </source>
</evidence>
<dbReference type="Gene3D" id="3.40.50.150">
    <property type="entry name" value="Vaccinia Virus protein VP39"/>
    <property type="match status" value="1"/>
</dbReference>
<evidence type="ECO:0000256" key="2">
    <source>
        <dbReference type="ARBA" id="ARBA00022679"/>
    </source>
</evidence>
<keyword evidence="3 5" id="KW-0949">S-adenosyl-L-methionine</keyword>
<evidence type="ECO:0000313" key="9">
    <source>
        <dbReference type="Proteomes" id="UP000199555"/>
    </source>
</evidence>
<dbReference type="RefSeq" id="WP_090752640.1">
    <property type="nucleotide sequence ID" value="NZ_FNGE01000002.1"/>
</dbReference>
<evidence type="ECO:0000259" key="7">
    <source>
        <dbReference type="PROSITE" id="PS51686"/>
    </source>
</evidence>
<dbReference type="PROSITE" id="PS51686">
    <property type="entry name" value="SAM_MT_RSMB_NOP"/>
    <property type="match status" value="1"/>
</dbReference>